<organism evidence="1 2">
    <name type="scientific">Senna tora</name>
    <dbReference type="NCBI Taxonomy" id="362788"/>
    <lineage>
        <taxon>Eukaryota</taxon>
        <taxon>Viridiplantae</taxon>
        <taxon>Streptophyta</taxon>
        <taxon>Embryophyta</taxon>
        <taxon>Tracheophyta</taxon>
        <taxon>Spermatophyta</taxon>
        <taxon>Magnoliopsida</taxon>
        <taxon>eudicotyledons</taxon>
        <taxon>Gunneridae</taxon>
        <taxon>Pentapetalae</taxon>
        <taxon>rosids</taxon>
        <taxon>fabids</taxon>
        <taxon>Fabales</taxon>
        <taxon>Fabaceae</taxon>
        <taxon>Caesalpinioideae</taxon>
        <taxon>Cassia clade</taxon>
        <taxon>Senna</taxon>
    </lineage>
</organism>
<comment type="caution">
    <text evidence="1">The sequence shown here is derived from an EMBL/GenBank/DDBJ whole genome shotgun (WGS) entry which is preliminary data.</text>
</comment>
<dbReference type="EMBL" id="JAAIUW010000013">
    <property type="protein sequence ID" value="KAF7802358.1"/>
    <property type="molecule type" value="Genomic_DNA"/>
</dbReference>
<name>A0A834SEV4_9FABA</name>
<accession>A0A834SEV4</accession>
<evidence type="ECO:0000313" key="2">
    <source>
        <dbReference type="Proteomes" id="UP000634136"/>
    </source>
</evidence>
<keyword evidence="2" id="KW-1185">Reference proteome</keyword>
<protein>
    <submittedName>
        <fullName evidence="1">Uncharacterized protein</fullName>
    </submittedName>
</protein>
<proteinExistence type="predicted"/>
<reference evidence="1" key="1">
    <citation type="submission" date="2020-09" db="EMBL/GenBank/DDBJ databases">
        <title>Genome-Enabled Discovery of Anthraquinone Biosynthesis in Senna tora.</title>
        <authorList>
            <person name="Kang S.-H."/>
            <person name="Pandey R.P."/>
            <person name="Lee C.-M."/>
            <person name="Sim J.-S."/>
            <person name="Jeong J.-T."/>
            <person name="Choi B.-S."/>
            <person name="Jung M."/>
            <person name="Ginzburg D."/>
            <person name="Zhao K."/>
            <person name="Won S.Y."/>
            <person name="Oh T.-J."/>
            <person name="Yu Y."/>
            <person name="Kim N.-H."/>
            <person name="Lee O.R."/>
            <person name="Lee T.-H."/>
            <person name="Bashyal P."/>
            <person name="Kim T.-S."/>
            <person name="Lee W.-H."/>
            <person name="Kawkins C."/>
            <person name="Kim C.-K."/>
            <person name="Kim J.S."/>
            <person name="Ahn B.O."/>
            <person name="Rhee S.Y."/>
            <person name="Sohng J.K."/>
        </authorList>
    </citation>
    <scope>NUCLEOTIDE SEQUENCE</scope>
    <source>
        <tissue evidence="1">Leaf</tissue>
    </source>
</reference>
<gene>
    <name evidence="1" type="ORF">G2W53_041469</name>
</gene>
<sequence>MASAADLASRRRLTTCSRLLRYSSLSSLSSSRSLLSGASRGFGLAIALSLGKAGCKGKLSGAQVIHPECKIRGGAL</sequence>
<dbReference type="Proteomes" id="UP000634136">
    <property type="component" value="Unassembled WGS sequence"/>
</dbReference>
<dbReference type="AlphaFoldDB" id="A0A834SEV4"/>
<evidence type="ECO:0000313" key="1">
    <source>
        <dbReference type="EMBL" id="KAF7802358.1"/>
    </source>
</evidence>